<dbReference type="EMBL" id="MU842928">
    <property type="protein sequence ID" value="KAK2025832.1"/>
    <property type="molecule type" value="Genomic_DNA"/>
</dbReference>
<evidence type="ECO:0000313" key="2">
    <source>
        <dbReference type="Proteomes" id="UP001232148"/>
    </source>
</evidence>
<proteinExistence type="predicted"/>
<evidence type="ECO:0000313" key="1">
    <source>
        <dbReference type="EMBL" id="KAK2025832.1"/>
    </source>
</evidence>
<organism evidence="1 2">
    <name type="scientific">Colletotrichum zoysiae</name>
    <dbReference type="NCBI Taxonomy" id="1216348"/>
    <lineage>
        <taxon>Eukaryota</taxon>
        <taxon>Fungi</taxon>
        <taxon>Dikarya</taxon>
        <taxon>Ascomycota</taxon>
        <taxon>Pezizomycotina</taxon>
        <taxon>Sordariomycetes</taxon>
        <taxon>Hypocreomycetidae</taxon>
        <taxon>Glomerellales</taxon>
        <taxon>Glomerellaceae</taxon>
        <taxon>Colletotrichum</taxon>
        <taxon>Colletotrichum graminicola species complex</taxon>
    </lineage>
</organism>
<comment type="caution">
    <text evidence="1">The sequence shown here is derived from an EMBL/GenBank/DDBJ whole genome shotgun (WGS) entry which is preliminary data.</text>
</comment>
<protein>
    <submittedName>
        <fullName evidence="1">Uncharacterized protein</fullName>
    </submittedName>
</protein>
<accession>A0AAD9HCJ0</accession>
<dbReference type="AlphaFoldDB" id="A0AAD9HCJ0"/>
<dbReference type="Proteomes" id="UP001232148">
    <property type="component" value="Unassembled WGS sequence"/>
</dbReference>
<sequence>MAEPTDGAERAFRALFALNAARFEAGDEDAIDKMCMALDKLGMADTSSSIEDESMISKLASPAKALTEEEAQKALDEATALWPSIRDISAEPLNAEGMAKVSCCLAQNKLRLVLSYNMIRPFLCTTILLDPTGSKMRSLDGEHFISFLESVMKNVKATYGGFLDKEHSTAPPNSIALYPLILTIIEDLDDLIRHQEVAMGVLGHAARKRYCLGNTAEFAMMSLGKALDSLLNPHDISDRKLYLDAVYRAILRKVRRDVVAGPLKAAHKLYDELCEVKALIEKKGPDAIEAHIQNWRDSFASKGDDKQKEG</sequence>
<reference evidence="1" key="1">
    <citation type="submission" date="2021-06" db="EMBL/GenBank/DDBJ databases">
        <title>Comparative genomics, transcriptomics and evolutionary studies reveal genomic signatures of adaptation to plant cell wall in hemibiotrophic fungi.</title>
        <authorList>
            <consortium name="DOE Joint Genome Institute"/>
            <person name="Baroncelli R."/>
            <person name="Diaz J.F."/>
            <person name="Benocci T."/>
            <person name="Peng M."/>
            <person name="Battaglia E."/>
            <person name="Haridas S."/>
            <person name="Andreopoulos W."/>
            <person name="Labutti K."/>
            <person name="Pangilinan J."/>
            <person name="Floch G.L."/>
            <person name="Makela M.R."/>
            <person name="Henrissat B."/>
            <person name="Grigoriev I.V."/>
            <person name="Crouch J.A."/>
            <person name="De Vries R.P."/>
            <person name="Sukno S.A."/>
            <person name="Thon M.R."/>
        </authorList>
    </citation>
    <scope>NUCLEOTIDE SEQUENCE</scope>
    <source>
        <strain evidence="1">MAFF235873</strain>
    </source>
</reference>
<keyword evidence="2" id="KW-1185">Reference proteome</keyword>
<gene>
    <name evidence="1" type="ORF">LX32DRAFT_696075</name>
</gene>
<name>A0AAD9HCJ0_9PEZI</name>